<dbReference type="Proteomes" id="UP000887222">
    <property type="component" value="Unassembled WGS sequence"/>
</dbReference>
<evidence type="ECO:0000256" key="7">
    <source>
        <dbReference type="PROSITE-ProRule" id="PRU10141"/>
    </source>
</evidence>
<keyword evidence="5" id="KW-0418">Kinase</keyword>
<feature type="domain" description="Protein kinase" evidence="9">
    <location>
        <begin position="176"/>
        <end position="431"/>
    </location>
</feature>
<name>A0ABQ4Q589_9BURK</name>
<accession>A0ABQ4Q589</accession>
<evidence type="ECO:0000256" key="2">
    <source>
        <dbReference type="ARBA" id="ARBA00012513"/>
    </source>
</evidence>
<dbReference type="EC" id="2.7.11.1" evidence="2"/>
<dbReference type="PANTHER" id="PTHR43671">
    <property type="entry name" value="SERINE/THREONINE-PROTEIN KINASE NEK"/>
    <property type="match status" value="1"/>
</dbReference>
<dbReference type="InterPro" id="IPR011009">
    <property type="entry name" value="Kinase-like_dom_sf"/>
</dbReference>
<feature type="region of interest" description="Disordered" evidence="8">
    <location>
        <begin position="1"/>
        <end position="32"/>
    </location>
</feature>
<feature type="binding site" evidence="7">
    <location>
        <position position="209"/>
    </location>
    <ligand>
        <name>ATP</name>
        <dbReference type="ChEBI" id="CHEBI:30616"/>
    </ligand>
</feature>
<gene>
    <name evidence="10" type="ORF">NCCP691_23780</name>
</gene>
<evidence type="ECO:0000256" key="6">
    <source>
        <dbReference type="ARBA" id="ARBA00022840"/>
    </source>
</evidence>
<dbReference type="Pfam" id="PF00069">
    <property type="entry name" value="Pkinase"/>
    <property type="match status" value="1"/>
</dbReference>
<evidence type="ECO:0000256" key="3">
    <source>
        <dbReference type="ARBA" id="ARBA00022679"/>
    </source>
</evidence>
<dbReference type="PROSITE" id="PS00107">
    <property type="entry name" value="PROTEIN_KINASE_ATP"/>
    <property type="match status" value="1"/>
</dbReference>
<dbReference type="EMBL" id="BPMK01000009">
    <property type="protein sequence ID" value="GIZ52364.1"/>
    <property type="molecule type" value="Genomic_DNA"/>
</dbReference>
<dbReference type="PROSITE" id="PS00108">
    <property type="entry name" value="PROTEIN_KINASE_ST"/>
    <property type="match status" value="1"/>
</dbReference>
<dbReference type="InterPro" id="IPR050660">
    <property type="entry name" value="NEK_Ser/Thr_kinase"/>
</dbReference>
<dbReference type="Gene3D" id="1.10.510.10">
    <property type="entry name" value="Transferase(Phosphotransferase) domain 1"/>
    <property type="match status" value="1"/>
</dbReference>
<dbReference type="InterPro" id="IPR008271">
    <property type="entry name" value="Ser/Thr_kinase_AS"/>
</dbReference>
<dbReference type="InterPro" id="IPR017441">
    <property type="entry name" value="Protein_kinase_ATP_BS"/>
</dbReference>
<proteinExistence type="inferred from homology"/>
<evidence type="ECO:0000256" key="5">
    <source>
        <dbReference type="ARBA" id="ARBA00022777"/>
    </source>
</evidence>
<dbReference type="SUPFAM" id="SSF56112">
    <property type="entry name" value="Protein kinase-like (PK-like)"/>
    <property type="match status" value="1"/>
</dbReference>
<comment type="caution">
    <text evidence="10">The sequence shown here is derived from an EMBL/GenBank/DDBJ whole genome shotgun (WGS) entry which is preliminary data.</text>
</comment>
<dbReference type="PANTHER" id="PTHR43671:SF13">
    <property type="entry name" value="SERINE_THREONINE-PROTEIN KINASE NEK2"/>
    <property type="match status" value="1"/>
</dbReference>
<evidence type="ECO:0000313" key="10">
    <source>
        <dbReference type="EMBL" id="GIZ52364.1"/>
    </source>
</evidence>
<keyword evidence="11" id="KW-1185">Reference proteome</keyword>
<organism evidence="10 11">
    <name type="scientific">Noviherbaspirillum aridicola</name>
    <dbReference type="NCBI Taxonomy" id="2849687"/>
    <lineage>
        <taxon>Bacteria</taxon>
        <taxon>Pseudomonadati</taxon>
        <taxon>Pseudomonadota</taxon>
        <taxon>Betaproteobacteria</taxon>
        <taxon>Burkholderiales</taxon>
        <taxon>Oxalobacteraceae</taxon>
        <taxon>Noviherbaspirillum</taxon>
    </lineage>
</organism>
<comment type="similarity">
    <text evidence="1">Belongs to the protein kinase superfamily. NEK Ser/Thr protein kinase family. NIMA subfamily.</text>
</comment>
<dbReference type="PROSITE" id="PS50011">
    <property type="entry name" value="PROTEIN_KINASE_DOM"/>
    <property type="match status" value="1"/>
</dbReference>
<reference evidence="10 11" key="1">
    <citation type="journal article" date="2022" name="Int. J. Syst. Evol. Microbiol.">
        <title>Noviherbaspirillum aridicola sp. nov., isolated from an arid soil in Pakistan.</title>
        <authorList>
            <person name="Khan I.U."/>
            <person name="Saqib M."/>
            <person name="Amin A."/>
            <person name="Hussain F."/>
            <person name="Li L."/>
            <person name="Liu Y.H."/>
            <person name="Fang B.Z."/>
            <person name="Ahmed I."/>
            <person name="Li W.J."/>
        </authorList>
    </citation>
    <scope>NUCLEOTIDE SEQUENCE [LARGE SCALE GENOMIC DNA]</scope>
    <source>
        <strain evidence="10 11">NCCP-691</strain>
    </source>
</reference>
<dbReference type="SMART" id="SM00220">
    <property type="entry name" value="S_TKc"/>
    <property type="match status" value="1"/>
</dbReference>
<sequence>MPPPAPRQATAAPVTPGPSDTSRARHSPAADHGWRARFREAAREALTAPQGHGHGHGHAVVRSRTRETVRQAIGRAEFDAFMGGQYRQPLKDAARAQLGDSGGARAGFWLRYELVRRPTRITYSDANGGRLLSRIPGNGEAIIRVAGDRPHFYWLPAQGLPPAVQERYRSVGGPALNEDGTVGGGVTGKVYPGVNLTEHGGGEDFVAVKISDAAPKKAFDRRVGENGRAMWTGIGQSTAVIPRHGVSLTPDKAYLVGQLARWGSLQTVINELHARLTRDPDTRAVMIHALACRILAAVRAFHALGYRHWDIKPENLVLSRDGSVRLVDLDVCVADSDDGEFMSGVRVGTDHYIQPFYATGNTATSGDVYSTGAVLYALAHGHEHGLPPAGFPAEVIEDLPTDELAWCAARMMAARPEQRPTLEAVAEMNYFKRKPLTDAEFTRRLAEVLSPPPHEGGPAPAAN</sequence>
<evidence type="ECO:0000259" key="9">
    <source>
        <dbReference type="PROSITE" id="PS50011"/>
    </source>
</evidence>
<protein>
    <recommendedName>
        <fullName evidence="2">non-specific serine/threonine protein kinase</fullName>
        <ecNumber evidence="2">2.7.11.1</ecNumber>
    </recommendedName>
</protein>
<evidence type="ECO:0000256" key="8">
    <source>
        <dbReference type="SAM" id="MobiDB-lite"/>
    </source>
</evidence>
<keyword evidence="6 7" id="KW-0067">ATP-binding</keyword>
<dbReference type="InterPro" id="IPR000719">
    <property type="entry name" value="Prot_kinase_dom"/>
</dbReference>
<keyword evidence="3" id="KW-0808">Transferase</keyword>
<evidence type="ECO:0000256" key="1">
    <source>
        <dbReference type="ARBA" id="ARBA00010886"/>
    </source>
</evidence>
<evidence type="ECO:0000256" key="4">
    <source>
        <dbReference type="ARBA" id="ARBA00022741"/>
    </source>
</evidence>
<keyword evidence="4 7" id="KW-0547">Nucleotide-binding</keyword>
<evidence type="ECO:0000313" key="11">
    <source>
        <dbReference type="Proteomes" id="UP000887222"/>
    </source>
</evidence>